<accession>A0ACC2LM68</accession>
<dbReference type="Proteomes" id="UP001234297">
    <property type="component" value="Chromosome 8"/>
</dbReference>
<organism evidence="1 2">
    <name type="scientific">Persea americana</name>
    <name type="common">Avocado</name>
    <dbReference type="NCBI Taxonomy" id="3435"/>
    <lineage>
        <taxon>Eukaryota</taxon>
        <taxon>Viridiplantae</taxon>
        <taxon>Streptophyta</taxon>
        <taxon>Embryophyta</taxon>
        <taxon>Tracheophyta</taxon>
        <taxon>Spermatophyta</taxon>
        <taxon>Magnoliopsida</taxon>
        <taxon>Magnoliidae</taxon>
        <taxon>Laurales</taxon>
        <taxon>Lauraceae</taxon>
        <taxon>Persea</taxon>
    </lineage>
</organism>
<gene>
    <name evidence="1" type="ORF">MRB53_027644</name>
</gene>
<keyword evidence="2" id="KW-1185">Reference proteome</keyword>
<evidence type="ECO:0000313" key="1">
    <source>
        <dbReference type="EMBL" id="KAJ8634308.1"/>
    </source>
</evidence>
<dbReference type="EMBL" id="CM056816">
    <property type="protein sequence ID" value="KAJ8634308.1"/>
    <property type="molecule type" value="Genomic_DNA"/>
</dbReference>
<protein>
    <submittedName>
        <fullName evidence="1">Uncharacterized protein</fullName>
    </submittedName>
</protein>
<sequence length="394" mass="45912">METKKGRITATTTIEELGDDLTVQILRLMPLKSIVLCLGVCKRWQSLINDGPFFLTNAMNVSYGHRASKCMWLRRGQRGGGMQKSELSFSVRFSDKSMFDDRIFSSSNGLVFSGVSVRGSLHKFYIFNPWTRECVTFRKPYYISPSSSSGFAIENNPINSISSDNSTNNKNNAALYKIVVVKRIEVYSTYRFGVYSSDKKRWQLLELVVEPHLWHVTLARNSIYCNRVLYWQCKDCKWCKEDHALMLNLEKETASRLDLPPKEDGIVVGRKLTECSGQLHYIRISSIRRRLGICKMSMMRDEWVILDNVELEGAVERNLQLFPNYHRINEYYPQIFKPVDMNCQGDDKVLLGYDNHRIVSYDLKRAEFELVLEEVWGRWNFFRYTPTNKSISKR</sequence>
<reference evidence="1 2" key="1">
    <citation type="journal article" date="2022" name="Hortic Res">
        <title>A haplotype resolved chromosomal level avocado genome allows analysis of novel avocado genes.</title>
        <authorList>
            <person name="Nath O."/>
            <person name="Fletcher S.J."/>
            <person name="Hayward A."/>
            <person name="Shaw L.M."/>
            <person name="Masouleh A.K."/>
            <person name="Furtado A."/>
            <person name="Henry R.J."/>
            <person name="Mitter N."/>
        </authorList>
    </citation>
    <scope>NUCLEOTIDE SEQUENCE [LARGE SCALE GENOMIC DNA]</scope>
    <source>
        <strain evidence="2">cv. Hass</strain>
    </source>
</reference>
<name>A0ACC2LM68_PERAE</name>
<evidence type="ECO:0000313" key="2">
    <source>
        <dbReference type="Proteomes" id="UP001234297"/>
    </source>
</evidence>
<comment type="caution">
    <text evidence="1">The sequence shown here is derived from an EMBL/GenBank/DDBJ whole genome shotgun (WGS) entry which is preliminary data.</text>
</comment>
<proteinExistence type="predicted"/>